<dbReference type="PANTHER" id="PTHR11827:SF103">
    <property type="entry name" value="SODIUM CHLORIDE COTRANSPORTER 69, ISOFORM E"/>
    <property type="match status" value="1"/>
</dbReference>
<evidence type="ECO:0000313" key="9">
    <source>
        <dbReference type="Proteomes" id="UP000708208"/>
    </source>
</evidence>
<evidence type="ECO:0000256" key="4">
    <source>
        <dbReference type="ARBA" id="ARBA00023136"/>
    </source>
</evidence>
<keyword evidence="6" id="KW-0732">Signal</keyword>
<gene>
    <name evidence="8" type="ORF">AFUS01_LOCUS31375</name>
</gene>
<reference evidence="8" key="1">
    <citation type="submission" date="2021-06" db="EMBL/GenBank/DDBJ databases">
        <authorList>
            <person name="Hodson N. C."/>
            <person name="Mongue J. A."/>
            <person name="Jaron S. K."/>
        </authorList>
    </citation>
    <scope>NUCLEOTIDE SEQUENCE</scope>
</reference>
<evidence type="ECO:0000256" key="1">
    <source>
        <dbReference type="ARBA" id="ARBA00004141"/>
    </source>
</evidence>
<comment type="caution">
    <text evidence="8">The sequence shown here is derived from an EMBL/GenBank/DDBJ whole genome shotgun (WGS) entry which is preliminary data.</text>
</comment>
<keyword evidence="3 5" id="KW-1133">Transmembrane helix</keyword>
<keyword evidence="9" id="KW-1185">Reference proteome</keyword>
<dbReference type="GO" id="GO:0008511">
    <property type="term" value="F:sodium:potassium:chloride symporter activity"/>
    <property type="evidence" value="ECO:0007669"/>
    <property type="project" value="TreeGrafter"/>
</dbReference>
<dbReference type="EMBL" id="CAJVCH010497239">
    <property type="protein sequence ID" value="CAG7821012.1"/>
    <property type="molecule type" value="Genomic_DNA"/>
</dbReference>
<sequence length="119" mass="12386">LAIVIICLSATVTTLTALSMSAISTNGQIRGGGIYFMISRALGPEFGGAVGAIFSFANATAVAMHTVGFAESLNDLLKTLQVKIIDNGQNDIRIVGTIALIVMQAIIIIGTEWESKVCA</sequence>
<evidence type="ECO:0000256" key="5">
    <source>
        <dbReference type="SAM" id="Phobius"/>
    </source>
</evidence>
<dbReference type="GO" id="GO:0006884">
    <property type="term" value="P:cell volume homeostasis"/>
    <property type="evidence" value="ECO:0007669"/>
    <property type="project" value="TreeGrafter"/>
</dbReference>
<feature type="signal peptide" evidence="6">
    <location>
        <begin position="1"/>
        <end position="17"/>
    </location>
</feature>
<evidence type="ECO:0000256" key="3">
    <source>
        <dbReference type="ARBA" id="ARBA00022989"/>
    </source>
</evidence>
<dbReference type="InterPro" id="IPR004841">
    <property type="entry name" value="AA-permease/SLC12A_dom"/>
</dbReference>
<dbReference type="GO" id="GO:0055075">
    <property type="term" value="P:potassium ion homeostasis"/>
    <property type="evidence" value="ECO:0007669"/>
    <property type="project" value="TreeGrafter"/>
</dbReference>
<dbReference type="PANTHER" id="PTHR11827">
    <property type="entry name" value="SOLUTE CARRIER FAMILY 12, CATION COTRANSPORTERS"/>
    <property type="match status" value="1"/>
</dbReference>
<feature type="non-terminal residue" evidence="8">
    <location>
        <position position="1"/>
    </location>
</feature>
<dbReference type="Pfam" id="PF00324">
    <property type="entry name" value="AA_permease"/>
    <property type="match status" value="1"/>
</dbReference>
<dbReference type="GO" id="GO:0055078">
    <property type="term" value="P:sodium ion homeostasis"/>
    <property type="evidence" value="ECO:0007669"/>
    <property type="project" value="TreeGrafter"/>
</dbReference>
<keyword evidence="4 5" id="KW-0472">Membrane</keyword>
<dbReference type="GO" id="GO:1990573">
    <property type="term" value="P:potassium ion import across plasma membrane"/>
    <property type="evidence" value="ECO:0007669"/>
    <property type="project" value="TreeGrafter"/>
</dbReference>
<dbReference type="GO" id="GO:0055064">
    <property type="term" value="P:chloride ion homeostasis"/>
    <property type="evidence" value="ECO:0007669"/>
    <property type="project" value="TreeGrafter"/>
</dbReference>
<evidence type="ECO:0000259" key="7">
    <source>
        <dbReference type="Pfam" id="PF00324"/>
    </source>
</evidence>
<feature type="transmembrane region" description="Helical" evidence="5">
    <location>
        <begin position="91"/>
        <end position="110"/>
    </location>
</feature>
<proteinExistence type="predicted"/>
<organism evidence="8 9">
    <name type="scientific">Allacma fusca</name>
    <dbReference type="NCBI Taxonomy" id="39272"/>
    <lineage>
        <taxon>Eukaryota</taxon>
        <taxon>Metazoa</taxon>
        <taxon>Ecdysozoa</taxon>
        <taxon>Arthropoda</taxon>
        <taxon>Hexapoda</taxon>
        <taxon>Collembola</taxon>
        <taxon>Symphypleona</taxon>
        <taxon>Sminthuridae</taxon>
        <taxon>Allacma</taxon>
    </lineage>
</organism>
<name>A0A8J2KW88_9HEXA</name>
<dbReference type="Proteomes" id="UP000708208">
    <property type="component" value="Unassembled WGS sequence"/>
</dbReference>
<protein>
    <recommendedName>
        <fullName evidence="7">Amino acid permease/ SLC12A domain-containing protein</fullName>
    </recommendedName>
</protein>
<evidence type="ECO:0000313" key="8">
    <source>
        <dbReference type="EMBL" id="CAG7821012.1"/>
    </source>
</evidence>
<evidence type="ECO:0000256" key="6">
    <source>
        <dbReference type="SAM" id="SignalP"/>
    </source>
</evidence>
<keyword evidence="2 5" id="KW-0812">Transmembrane</keyword>
<feature type="chain" id="PRO_5035214288" description="Amino acid permease/ SLC12A domain-containing protein" evidence="6">
    <location>
        <begin position="18"/>
        <end position="119"/>
    </location>
</feature>
<comment type="subcellular location">
    <subcellularLocation>
        <location evidence="1">Membrane</location>
        <topology evidence="1">Multi-pass membrane protein</topology>
    </subcellularLocation>
</comment>
<dbReference type="InterPro" id="IPR004842">
    <property type="entry name" value="SLC12A_fam"/>
</dbReference>
<evidence type="ECO:0000256" key="2">
    <source>
        <dbReference type="ARBA" id="ARBA00022692"/>
    </source>
</evidence>
<accession>A0A8J2KW88</accession>
<dbReference type="OrthoDB" id="2020542at2759"/>
<dbReference type="AlphaFoldDB" id="A0A8J2KW88"/>
<dbReference type="GO" id="GO:0016020">
    <property type="term" value="C:membrane"/>
    <property type="evidence" value="ECO:0007669"/>
    <property type="project" value="UniProtKB-SubCell"/>
</dbReference>
<feature type="domain" description="Amino acid permease/ SLC12A" evidence="7">
    <location>
        <begin position="2"/>
        <end position="116"/>
    </location>
</feature>